<accession>Q87Y61</accession>
<sequence length="127" mass="14208">MAKTVLHARQDGVQFYMNTESSSPGTGHRNRYRLFKTENFGRDKSGWVQIGSQVGQQLIAIEDGGQRFEACAEAFSAKRPHLYQEREQIRGKPGKWEGEAFPARVARGRDATALATNQNLTRQEGAP</sequence>
<proteinExistence type="predicted"/>
<dbReference type="Proteomes" id="UP000002515">
    <property type="component" value="Chromosome"/>
</dbReference>
<reference evidence="2 3" key="1">
    <citation type="journal article" date="2003" name="Proc. Natl. Acad. Sci. U.S.A.">
        <title>The complete genome sequence of the Arabidopsis and tomato pathogen Pseudomonas syringae pv. tomato DC3000.</title>
        <authorList>
            <person name="Buell C.R."/>
            <person name="Joardar V."/>
            <person name="Lindeberg M."/>
            <person name="Selengut J."/>
            <person name="Paulsen I.T."/>
            <person name="Gwinn M.L."/>
            <person name="Dodson R.J."/>
            <person name="Deboy R.T."/>
            <person name="Durkin A.S."/>
            <person name="Kolonay J.F."/>
            <person name="Madupu R."/>
            <person name="Daugherty S."/>
            <person name="Brinkac L."/>
            <person name="Beanan M.J."/>
            <person name="Haft D.H."/>
            <person name="Nelson W.C."/>
            <person name="Davidsen T."/>
            <person name="Zafar N."/>
            <person name="Zhou L."/>
            <person name="Liu J."/>
            <person name="Yuan Q."/>
            <person name="Khouri H."/>
            <person name="Fedorova N."/>
            <person name="Tran B."/>
            <person name="Russell D."/>
            <person name="Berry K."/>
            <person name="Utterback T."/>
            <person name="Van Aken S.E."/>
            <person name="Feldblyum T.V."/>
            <person name="D'Ascenzo M."/>
            <person name="Deng W.L."/>
            <person name="Ramos A.R."/>
            <person name="Alfano J.R."/>
            <person name="Cartinhour S."/>
            <person name="Chatterjee A.K."/>
            <person name="Delaney T.P."/>
            <person name="Lazarowitz S.G."/>
            <person name="Martin G.B."/>
            <person name="Schneider D.J."/>
            <person name="Tang X."/>
            <person name="Bender C.L."/>
            <person name="White O."/>
            <person name="Fraser C.M."/>
            <person name="Collmer A."/>
        </authorList>
    </citation>
    <scope>NUCLEOTIDE SEQUENCE [LARGE SCALE GENOMIC DNA]</scope>
    <source>
        <strain evidence="3">ATCC BAA-871 / DC3000</strain>
    </source>
</reference>
<dbReference type="AlphaFoldDB" id="Q87Y61"/>
<feature type="region of interest" description="Disordered" evidence="1">
    <location>
        <begin position="107"/>
        <end position="127"/>
    </location>
</feature>
<organism evidence="2 3">
    <name type="scientific">Pseudomonas syringae pv. tomato (strain ATCC BAA-871 / DC3000)</name>
    <dbReference type="NCBI Taxonomy" id="223283"/>
    <lineage>
        <taxon>Bacteria</taxon>
        <taxon>Pseudomonadati</taxon>
        <taxon>Pseudomonadota</taxon>
        <taxon>Gammaproteobacteria</taxon>
        <taxon>Pseudomonadales</taxon>
        <taxon>Pseudomonadaceae</taxon>
        <taxon>Pseudomonas</taxon>
    </lineage>
</organism>
<evidence type="ECO:0000313" key="3">
    <source>
        <dbReference type="Proteomes" id="UP000002515"/>
    </source>
</evidence>
<dbReference type="OrthoDB" id="6882524at2"/>
<keyword evidence="3" id="KW-1185">Reference proteome</keyword>
<protein>
    <submittedName>
        <fullName evidence="2">Uncharacterized protein</fullName>
    </submittedName>
</protein>
<dbReference type="EMBL" id="AE016853">
    <property type="protein sequence ID" value="AAO57409.1"/>
    <property type="molecule type" value="Genomic_DNA"/>
</dbReference>
<dbReference type="HOGENOM" id="CLU_160687_0_0_6"/>
<feature type="compositionally biased region" description="Polar residues" evidence="1">
    <location>
        <begin position="114"/>
        <end position="127"/>
    </location>
</feature>
<gene>
    <name evidence="2" type="ordered locus">PSPTO_3948</name>
</gene>
<dbReference type="KEGG" id="pst:PSPTO_3948"/>
<evidence type="ECO:0000256" key="1">
    <source>
        <dbReference type="SAM" id="MobiDB-lite"/>
    </source>
</evidence>
<dbReference type="STRING" id="223283.PSPTO_3948"/>
<name>Q87Y61_PSESM</name>
<evidence type="ECO:0000313" key="2">
    <source>
        <dbReference type="EMBL" id="AAO57409.1"/>
    </source>
</evidence>
<dbReference type="eggNOG" id="ENOG5031FE1">
    <property type="taxonomic scope" value="Bacteria"/>
</dbReference>
<dbReference type="PATRIC" id="fig|223283.9.peg.4047"/>